<dbReference type="STRING" id="69.GLE_2488"/>
<protein>
    <submittedName>
        <fullName evidence="1">Methyltransferase</fullName>
    </submittedName>
</protein>
<keyword evidence="1" id="KW-0808">Transferase</keyword>
<dbReference type="KEGG" id="lez:GLE_2488"/>
<dbReference type="OrthoDB" id="9799872at2"/>
<dbReference type="EMBL" id="CP013140">
    <property type="protein sequence ID" value="ALN57837.1"/>
    <property type="molecule type" value="Genomic_DNA"/>
</dbReference>
<gene>
    <name evidence="1" type="ORF">GLE_2488</name>
</gene>
<evidence type="ECO:0000313" key="2">
    <source>
        <dbReference type="Proteomes" id="UP000061569"/>
    </source>
</evidence>
<dbReference type="GO" id="GO:0008168">
    <property type="term" value="F:methyltransferase activity"/>
    <property type="evidence" value="ECO:0007669"/>
    <property type="project" value="UniProtKB-KW"/>
</dbReference>
<sequence>MSRSAPTVDTGADDAPDAMPGPTSELARQRVFPEHRFQFSAHQLCFMCKCLSDTRNLAGAIVEIGCEYGHTTVFLNNYIDDLVGQDRPYYAIDTFSGFTESDVRFEADNRGKQGIAYQDFKENRKEWFERTLRINRIQRVRAIEADINAFDLPSLGPLSFVLLDVDLYRPTRKALPELYEMLLPGGVLVVDDCNPASNHWDGAYQAYIEFVRTRKITPRIMYNKLGVLRKPLPEAAPS</sequence>
<evidence type="ECO:0000313" key="1">
    <source>
        <dbReference type="EMBL" id="ALN57837.1"/>
    </source>
</evidence>
<name>A0A0S2DHJ7_LYSEN</name>
<dbReference type="SUPFAM" id="SSF53335">
    <property type="entry name" value="S-adenosyl-L-methionine-dependent methyltransferases"/>
    <property type="match status" value="1"/>
</dbReference>
<dbReference type="Gene3D" id="3.40.50.150">
    <property type="entry name" value="Vaccinia Virus protein VP39"/>
    <property type="match status" value="1"/>
</dbReference>
<dbReference type="AlphaFoldDB" id="A0A0S2DHJ7"/>
<dbReference type="PATRIC" id="fig|69.6.peg.2450"/>
<dbReference type="Pfam" id="PF05711">
    <property type="entry name" value="TylF"/>
    <property type="match status" value="1"/>
</dbReference>
<keyword evidence="1" id="KW-0489">Methyltransferase</keyword>
<reference evidence="1 2" key="1">
    <citation type="submission" date="2015-11" db="EMBL/GenBank/DDBJ databases">
        <title>Genome sequences of Lysobacter enzymogenes strain C3 and Lysobacter antibioticus ATCC 29479.</title>
        <authorList>
            <person name="Kobayashi D.Y."/>
        </authorList>
    </citation>
    <scope>NUCLEOTIDE SEQUENCE [LARGE SCALE GENOMIC DNA]</scope>
    <source>
        <strain evidence="1 2">C3</strain>
    </source>
</reference>
<dbReference type="InterPro" id="IPR008884">
    <property type="entry name" value="TylF_MeTrfase"/>
</dbReference>
<dbReference type="PANTHER" id="PTHR40036:SF1">
    <property type="entry name" value="MACROCIN O-METHYLTRANSFERASE"/>
    <property type="match status" value="1"/>
</dbReference>
<dbReference type="InterPro" id="IPR029063">
    <property type="entry name" value="SAM-dependent_MTases_sf"/>
</dbReference>
<organism evidence="1 2">
    <name type="scientific">Lysobacter enzymogenes</name>
    <dbReference type="NCBI Taxonomy" id="69"/>
    <lineage>
        <taxon>Bacteria</taxon>
        <taxon>Pseudomonadati</taxon>
        <taxon>Pseudomonadota</taxon>
        <taxon>Gammaproteobacteria</taxon>
        <taxon>Lysobacterales</taxon>
        <taxon>Lysobacteraceae</taxon>
        <taxon>Lysobacter</taxon>
    </lineage>
</organism>
<dbReference type="GO" id="GO:0032259">
    <property type="term" value="P:methylation"/>
    <property type="evidence" value="ECO:0007669"/>
    <property type="project" value="UniProtKB-KW"/>
</dbReference>
<proteinExistence type="predicted"/>
<dbReference type="Proteomes" id="UP000061569">
    <property type="component" value="Chromosome"/>
</dbReference>
<dbReference type="PANTHER" id="PTHR40036">
    <property type="entry name" value="MACROCIN O-METHYLTRANSFERASE"/>
    <property type="match status" value="1"/>
</dbReference>
<accession>A0A0S2DHJ7</accession>